<comment type="caution">
    <text evidence="1">The sequence shown here is derived from an EMBL/GenBank/DDBJ whole genome shotgun (WGS) entry which is preliminary data.</text>
</comment>
<evidence type="ECO:0000313" key="1">
    <source>
        <dbReference type="EMBL" id="TNN16548.1"/>
    </source>
</evidence>
<sequence length="58" mass="6697">NLILVQNNTLVYIVSKKNCTMDENRNILKIGQKLPKIEVYQGTYETSTEFDLSDSDEE</sequence>
<dbReference type="AlphaFoldDB" id="A0A4Z2DJD6"/>
<evidence type="ECO:0000313" key="2">
    <source>
        <dbReference type="Proteomes" id="UP000311919"/>
    </source>
</evidence>
<keyword evidence="2" id="KW-1185">Reference proteome</keyword>
<name>A0A4Z2DJD6_SCHJA</name>
<proteinExistence type="predicted"/>
<accession>A0A4Z2DJD6</accession>
<organism evidence="1 2">
    <name type="scientific">Schistosoma japonicum</name>
    <name type="common">Blood fluke</name>
    <dbReference type="NCBI Taxonomy" id="6182"/>
    <lineage>
        <taxon>Eukaryota</taxon>
        <taxon>Metazoa</taxon>
        <taxon>Spiralia</taxon>
        <taxon>Lophotrochozoa</taxon>
        <taxon>Platyhelminthes</taxon>
        <taxon>Trematoda</taxon>
        <taxon>Digenea</taxon>
        <taxon>Strigeidida</taxon>
        <taxon>Schistosomatoidea</taxon>
        <taxon>Schistosomatidae</taxon>
        <taxon>Schistosoma</taxon>
    </lineage>
</organism>
<feature type="non-terminal residue" evidence="1">
    <location>
        <position position="1"/>
    </location>
</feature>
<gene>
    <name evidence="1" type="ORF">EWB00_000337</name>
</gene>
<dbReference type="EMBL" id="SKCS01000110">
    <property type="protein sequence ID" value="TNN16548.1"/>
    <property type="molecule type" value="Genomic_DNA"/>
</dbReference>
<reference evidence="1 2" key="1">
    <citation type="submission" date="2019-03" db="EMBL/GenBank/DDBJ databases">
        <title>An improved genome assembly of the fluke Schistosoma japonicum.</title>
        <authorList>
            <person name="Hu W."/>
            <person name="Luo F."/>
            <person name="Yin M."/>
            <person name="Mo X."/>
            <person name="Sun C."/>
            <person name="Wu Q."/>
            <person name="Zhu B."/>
            <person name="Xiang M."/>
            <person name="Wang J."/>
            <person name="Wang Y."/>
            <person name="Zhang T."/>
            <person name="Xu B."/>
            <person name="Zheng H."/>
            <person name="Feng Z."/>
        </authorList>
    </citation>
    <scope>NUCLEOTIDE SEQUENCE [LARGE SCALE GENOMIC DNA]</scope>
    <source>
        <strain evidence="1">HuSjv2</strain>
        <tissue evidence="1">Worms</tissue>
    </source>
</reference>
<protein>
    <submittedName>
        <fullName evidence="1">Uncharacterized protein</fullName>
    </submittedName>
</protein>
<dbReference type="Proteomes" id="UP000311919">
    <property type="component" value="Unassembled WGS sequence"/>
</dbReference>